<evidence type="ECO:0000259" key="4">
    <source>
        <dbReference type="Pfam" id="PF00676"/>
    </source>
</evidence>
<comment type="cofactor">
    <cofactor evidence="1">
        <name>thiamine diphosphate</name>
        <dbReference type="ChEBI" id="CHEBI:58937"/>
    </cofactor>
</comment>
<dbReference type="AlphaFoldDB" id="A0A932GNJ9"/>
<dbReference type="Proteomes" id="UP000741360">
    <property type="component" value="Unassembled WGS sequence"/>
</dbReference>
<dbReference type="GO" id="GO:0006086">
    <property type="term" value="P:pyruvate decarboxylation to acetyl-CoA"/>
    <property type="evidence" value="ECO:0007669"/>
    <property type="project" value="TreeGrafter"/>
</dbReference>
<dbReference type="Gene3D" id="3.40.50.970">
    <property type="match status" value="1"/>
</dbReference>
<evidence type="ECO:0000313" key="5">
    <source>
        <dbReference type="EMBL" id="MBI3014443.1"/>
    </source>
</evidence>
<dbReference type="EMBL" id="JACPSX010000094">
    <property type="protein sequence ID" value="MBI3014443.1"/>
    <property type="molecule type" value="Genomic_DNA"/>
</dbReference>
<dbReference type="GO" id="GO:0004739">
    <property type="term" value="F:pyruvate dehydrogenase (acetyl-transferring) activity"/>
    <property type="evidence" value="ECO:0007669"/>
    <property type="project" value="TreeGrafter"/>
</dbReference>
<accession>A0A932GNJ9</accession>
<keyword evidence="2" id="KW-0560">Oxidoreductase</keyword>
<dbReference type="PANTHER" id="PTHR11516">
    <property type="entry name" value="PYRUVATE DEHYDROGENASE E1 COMPONENT, ALPHA SUBUNIT BACTERIAL AND ORGANELLAR"/>
    <property type="match status" value="1"/>
</dbReference>
<sequence>MLPNLPRDEIKDIFRRCLLIRRFEESLIGLHREGGSFGHFHVYIGEEVTGAVAMRMLQPDDKAFTTHRNHGHLLARGADPGRLLAEIMGKATGYNKGKGGTLHALPGELGFLQTSAVVGGVIPLAAGAAYASKQMKKDFVSICLFGDGALEEGAAPETFNIAALWSLPVIFLCENNSLGLGERKSSDYSGSTNAARHLNELVTPYGIPSRVIDGTDAAAVHQAMSEALNRARAGKGPAFIEAQTYRWAGSKPLWPDLLTGITDLTMAWDKGKIPQEHRQWHEKQDPVLRISREILEAGHLSREQILELDSEVRSEIGKGVLFAKESPLPDPQSAFENIFA</sequence>
<organism evidence="5 6">
    <name type="scientific">Tectimicrobiota bacterium</name>
    <dbReference type="NCBI Taxonomy" id="2528274"/>
    <lineage>
        <taxon>Bacteria</taxon>
        <taxon>Pseudomonadati</taxon>
        <taxon>Nitrospinota/Tectimicrobiota group</taxon>
        <taxon>Candidatus Tectimicrobiota</taxon>
    </lineage>
</organism>
<protein>
    <submittedName>
        <fullName evidence="5">Thiamine pyrophosphate-dependent dehydrogenase E1 component subunit alpha</fullName>
    </submittedName>
</protein>
<dbReference type="InterPro" id="IPR001017">
    <property type="entry name" value="DH_E1"/>
</dbReference>
<dbReference type="InterPro" id="IPR029061">
    <property type="entry name" value="THDP-binding"/>
</dbReference>
<name>A0A932GNJ9_UNCTE</name>
<proteinExistence type="predicted"/>
<dbReference type="SUPFAM" id="SSF52518">
    <property type="entry name" value="Thiamin diphosphate-binding fold (THDP-binding)"/>
    <property type="match status" value="1"/>
</dbReference>
<dbReference type="Pfam" id="PF00676">
    <property type="entry name" value="E1_dh"/>
    <property type="match status" value="1"/>
</dbReference>
<dbReference type="InterPro" id="IPR050642">
    <property type="entry name" value="PDH_E1_Alpha_Subunit"/>
</dbReference>
<evidence type="ECO:0000256" key="3">
    <source>
        <dbReference type="ARBA" id="ARBA00023052"/>
    </source>
</evidence>
<dbReference type="PANTHER" id="PTHR11516:SF60">
    <property type="entry name" value="PYRUVATE DEHYDROGENASE E1 COMPONENT SUBUNIT ALPHA"/>
    <property type="match status" value="1"/>
</dbReference>
<feature type="domain" description="Dehydrogenase E1 component" evidence="4">
    <location>
        <begin position="16"/>
        <end position="249"/>
    </location>
</feature>
<dbReference type="CDD" id="cd02000">
    <property type="entry name" value="TPP_E1_PDC_ADC_BCADC"/>
    <property type="match status" value="1"/>
</dbReference>
<evidence type="ECO:0000313" key="6">
    <source>
        <dbReference type="Proteomes" id="UP000741360"/>
    </source>
</evidence>
<keyword evidence="3" id="KW-0786">Thiamine pyrophosphate</keyword>
<comment type="caution">
    <text evidence="5">The sequence shown here is derived from an EMBL/GenBank/DDBJ whole genome shotgun (WGS) entry which is preliminary data.</text>
</comment>
<evidence type="ECO:0000256" key="1">
    <source>
        <dbReference type="ARBA" id="ARBA00001964"/>
    </source>
</evidence>
<reference evidence="5" key="1">
    <citation type="submission" date="2020-07" db="EMBL/GenBank/DDBJ databases">
        <title>Huge and variable diversity of episymbiotic CPR bacteria and DPANN archaea in groundwater ecosystems.</title>
        <authorList>
            <person name="He C.Y."/>
            <person name="Keren R."/>
            <person name="Whittaker M."/>
            <person name="Farag I.F."/>
            <person name="Doudna J."/>
            <person name="Cate J.H.D."/>
            <person name="Banfield J.F."/>
        </authorList>
    </citation>
    <scope>NUCLEOTIDE SEQUENCE</scope>
    <source>
        <strain evidence="5">NC_groundwater_717_Ag_S-0.2um_59_8</strain>
    </source>
</reference>
<evidence type="ECO:0000256" key="2">
    <source>
        <dbReference type="ARBA" id="ARBA00023002"/>
    </source>
</evidence>
<gene>
    <name evidence="5" type="ORF">HYY65_05145</name>
</gene>